<dbReference type="Proteomes" id="UP000275356">
    <property type="component" value="Unassembled WGS sequence"/>
</dbReference>
<dbReference type="EMBL" id="RKHQ01000002">
    <property type="protein sequence ID" value="ROR93391.1"/>
    <property type="molecule type" value="Genomic_DNA"/>
</dbReference>
<accession>A0A3N2D0V8</accession>
<dbReference type="Gene3D" id="3.90.1200.10">
    <property type="match status" value="1"/>
</dbReference>
<organism evidence="1 2">
    <name type="scientific">Salana multivorans</name>
    <dbReference type="NCBI Taxonomy" id="120377"/>
    <lineage>
        <taxon>Bacteria</taxon>
        <taxon>Bacillati</taxon>
        <taxon>Actinomycetota</taxon>
        <taxon>Actinomycetes</taxon>
        <taxon>Micrococcales</taxon>
        <taxon>Beutenbergiaceae</taxon>
        <taxon>Salana</taxon>
    </lineage>
</organism>
<dbReference type="SUPFAM" id="SSF56112">
    <property type="entry name" value="Protein kinase-like (PK-like)"/>
    <property type="match status" value="1"/>
</dbReference>
<dbReference type="AlphaFoldDB" id="A0A3N2D0V8"/>
<dbReference type="Pfam" id="PF04655">
    <property type="entry name" value="APH_6_hur"/>
    <property type="match status" value="1"/>
</dbReference>
<keyword evidence="1" id="KW-0418">Kinase</keyword>
<evidence type="ECO:0000313" key="1">
    <source>
        <dbReference type="EMBL" id="ROR93391.1"/>
    </source>
</evidence>
<sequence>MTLPASLPESLRHLALAPDGRAWLTRLPDLVARATERWDLDLAAPFTGGSAGWTCLARHRDGDTRWPLVLKISFPHEEAAHEADALLHWQGHGAPRLVDHDPDDWALLMRALAPGTPLSASSMTTERALRAGARVIAELHAAPVPAEGEFPTLEATIAWWGDLLHRRAEQHTWAPTDAELVAEWDRVAEELTATPHRRVLLHGDANPGNVLASEEEGRLRWCAIDPKALVGDAAFDPWPLLEQVEPDPFDAADPAAELLERASLVAPLLGTTARAIAGWSFVRRLESTLWLTDLVPRDARTASSAEWLDLARQWGETRVWHEAYRRV</sequence>
<gene>
    <name evidence="1" type="ORF">EDD28_2803</name>
</gene>
<keyword evidence="2" id="KW-1185">Reference proteome</keyword>
<dbReference type="GO" id="GO:0016773">
    <property type="term" value="F:phosphotransferase activity, alcohol group as acceptor"/>
    <property type="evidence" value="ECO:0007669"/>
    <property type="project" value="InterPro"/>
</dbReference>
<dbReference type="OrthoDB" id="3638028at2"/>
<name>A0A3N2D0V8_9MICO</name>
<proteinExistence type="predicted"/>
<comment type="caution">
    <text evidence="1">The sequence shown here is derived from an EMBL/GenBank/DDBJ whole genome shotgun (WGS) entry which is preliminary data.</text>
</comment>
<evidence type="ECO:0000313" key="2">
    <source>
        <dbReference type="Proteomes" id="UP000275356"/>
    </source>
</evidence>
<dbReference type="GO" id="GO:0016301">
    <property type="term" value="F:kinase activity"/>
    <property type="evidence" value="ECO:0007669"/>
    <property type="project" value="UniProtKB-KW"/>
</dbReference>
<dbReference type="InterPro" id="IPR011009">
    <property type="entry name" value="Kinase-like_dom_sf"/>
</dbReference>
<dbReference type="GO" id="GO:0019748">
    <property type="term" value="P:secondary metabolic process"/>
    <property type="evidence" value="ECO:0007669"/>
    <property type="project" value="InterPro"/>
</dbReference>
<protein>
    <submittedName>
        <fullName evidence="1">Streptomycin 6-kinase</fullName>
    </submittedName>
</protein>
<keyword evidence="1" id="KW-0808">Transferase</keyword>
<dbReference type="InterPro" id="IPR006748">
    <property type="entry name" value="NH2Glyco/OHUrea_AB-resist_kin"/>
</dbReference>
<reference evidence="1 2" key="1">
    <citation type="submission" date="2018-11" db="EMBL/GenBank/DDBJ databases">
        <title>Sequencing the genomes of 1000 actinobacteria strains.</title>
        <authorList>
            <person name="Klenk H.-P."/>
        </authorList>
    </citation>
    <scope>NUCLEOTIDE SEQUENCE [LARGE SCALE GENOMIC DNA]</scope>
    <source>
        <strain evidence="1 2">DSM 13521</strain>
    </source>
</reference>
<dbReference type="RefSeq" id="WP_123740364.1">
    <property type="nucleotide sequence ID" value="NZ_RKHQ01000002.1"/>
</dbReference>